<reference evidence="3 4" key="1">
    <citation type="submission" date="2020-08" db="EMBL/GenBank/DDBJ databases">
        <title>Genome public.</title>
        <authorList>
            <person name="Liu C."/>
            <person name="Sun Q."/>
        </authorList>
    </citation>
    <scope>NUCLEOTIDE SEQUENCE [LARGE SCALE GENOMIC DNA]</scope>
    <source>
        <strain evidence="3 4">BX17</strain>
    </source>
</reference>
<proteinExistence type="predicted"/>
<sequence length="506" mass="56161">MRKGKILAGAGLALLSAAVLWGCQDIETISPLENGEADEVCEIAIENLTLGAKYPDTEAVEELINEITVPAISCKVKIVNCFIGDHANMLKKAKMGIQQLDLVNTGTTTSLSDLAADGTLIELNDLLDKYGKDLQEKEGELLKVTSLNGKVYAVCANLNPGRASGIGYNKDLAEKYHIEVPEQLELQNLTEIGKQLKEKNTGVYLISFGNAGNVDSSAFTSLFDVEDFGGDMNYGVIFDPLNSTEIVNAYVSEEYRDFCRTIKLWRDEGYIPEDSLYSGVDAQSMFNEGEMFLQWTSVSPGTLHLVSKKSLDFDEVLVAMTPNRTTTSLVQEFTWGITSSCKNPQKAMELLNLIYTNSDLANFLQNGREGTDYVKTGEKTIAYPDGKDNSSVGYSSYFTCYGDSDKVYQFGENGTDWRDFMKNYSEDSEPSRTLGYVFQTDQVAAEVDAVSRVVNEYRPVLETGMTEDADKTLNQFLEALDEAGMEKIIEENRRQLGVWLKEQEKE</sequence>
<dbReference type="PANTHER" id="PTHR43649">
    <property type="entry name" value="ARABINOSE-BINDING PROTEIN-RELATED"/>
    <property type="match status" value="1"/>
</dbReference>
<dbReference type="AlphaFoldDB" id="A0A8I0A7Z8"/>
<dbReference type="RefSeq" id="WP_186900898.1">
    <property type="nucleotide sequence ID" value="NZ_JACOOT010000008.1"/>
</dbReference>
<feature type="chain" id="PRO_5039455022" evidence="1">
    <location>
        <begin position="22"/>
        <end position="506"/>
    </location>
</feature>
<keyword evidence="4" id="KW-1185">Reference proteome</keyword>
<accession>A0A8I0A7Z8</accession>
<dbReference type="PANTHER" id="PTHR43649:SF17">
    <property type="entry name" value="ABC TRANSPORTER SOLUTE BINDING PROTEIN-SUGAR TRANSPORT"/>
    <property type="match status" value="1"/>
</dbReference>
<feature type="domain" description="DUF3502" evidence="2">
    <location>
        <begin position="433"/>
        <end position="501"/>
    </location>
</feature>
<evidence type="ECO:0000313" key="4">
    <source>
        <dbReference type="Proteomes" id="UP000652847"/>
    </source>
</evidence>
<evidence type="ECO:0000259" key="2">
    <source>
        <dbReference type="Pfam" id="PF12010"/>
    </source>
</evidence>
<name>A0A8I0A7Z8_9FIRM</name>
<dbReference type="InterPro" id="IPR050490">
    <property type="entry name" value="Bact_solute-bd_prot1"/>
</dbReference>
<evidence type="ECO:0000256" key="1">
    <source>
        <dbReference type="SAM" id="SignalP"/>
    </source>
</evidence>
<dbReference type="InterPro" id="IPR006059">
    <property type="entry name" value="SBP"/>
</dbReference>
<keyword evidence="1" id="KW-0732">Signal</keyword>
<dbReference type="Proteomes" id="UP000652847">
    <property type="component" value="Unassembled WGS sequence"/>
</dbReference>
<dbReference type="EMBL" id="JACOOT010000008">
    <property type="protein sequence ID" value="MBC5650154.1"/>
    <property type="molecule type" value="Genomic_DNA"/>
</dbReference>
<dbReference type="SUPFAM" id="SSF53850">
    <property type="entry name" value="Periplasmic binding protein-like II"/>
    <property type="match status" value="1"/>
</dbReference>
<dbReference type="Pfam" id="PF01547">
    <property type="entry name" value="SBP_bac_1"/>
    <property type="match status" value="1"/>
</dbReference>
<feature type="signal peptide" evidence="1">
    <location>
        <begin position="1"/>
        <end position="21"/>
    </location>
</feature>
<dbReference type="InterPro" id="IPR022627">
    <property type="entry name" value="DUF3502"/>
</dbReference>
<protein>
    <submittedName>
        <fullName evidence="3">ABC transporter substrate-binding protein</fullName>
    </submittedName>
</protein>
<organism evidence="3 4">
    <name type="scientific">Blautia segnis</name>
    <dbReference type="NCBI Taxonomy" id="2763030"/>
    <lineage>
        <taxon>Bacteria</taxon>
        <taxon>Bacillati</taxon>
        <taxon>Bacillota</taxon>
        <taxon>Clostridia</taxon>
        <taxon>Lachnospirales</taxon>
        <taxon>Lachnospiraceae</taxon>
        <taxon>Blautia</taxon>
    </lineage>
</organism>
<gene>
    <name evidence="3" type="ORF">H8S54_03195</name>
</gene>
<evidence type="ECO:0000313" key="3">
    <source>
        <dbReference type="EMBL" id="MBC5650154.1"/>
    </source>
</evidence>
<dbReference type="Pfam" id="PF12010">
    <property type="entry name" value="DUF3502"/>
    <property type="match status" value="1"/>
</dbReference>
<dbReference type="Gene3D" id="3.40.190.10">
    <property type="entry name" value="Periplasmic binding protein-like II"/>
    <property type="match status" value="1"/>
</dbReference>
<comment type="caution">
    <text evidence="3">The sequence shown here is derived from an EMBL/GenBank/DDBJ whole genome shotgun (WGS) entry which is preliminary data.</text>
</comment>